<gene>
    <name evidence="1" type="ORF">A0H81_03206</name>
</gene>
<dbReference type="Proteomes" id="UP000092993">
    <property type="component" value="Unassembled WGS sequence"/>
</dbReference>
<evidence type="ECO:0000313" key="1">
    <source>
        <dbReference type="EMBL" id="OBZ76769.1"/>
    </source>
</evidence>
<dbReference type="AlphaFoldDB" id="A0A1C7MK11"/>
<sequence length="89" mass="9876">MHRVSNWLHSSERLQSTGGDLPWSPCIPTLLQYSSTLLLAWRALYAGRVVSLLPLRRDGGGCSYFIFLTSEGAWHIAVYDLLPSGGLSR</sequence>
<reference evidence="1 2" key="1">
    <citation type="submission" date="2016-03" db="EMBL/GenBank/DDBJ databases">
        <title>Whole genome sequencing of Grifola frondosa 9006-11.</title>
        <authorList>
            <person name="Min B."/>
            <person name="Park H."/>
            <person name="Kim J.-G."/>
            <person name="Cho H."/>
            <person name="Oh Y.-L."/>
            <person name="Kong W.-S."/>
            <person name="Choi I.-G."/>
        </authorList>
    </citation>
    <scope>NUCLEOTIDE SEQUENCE [LARGE SCALE GENOMIC DNA]</scope>
    <source>
        <strain evidence="1 2">9006-11</strain>
    </source>
</reference>
<organism evidence="1 2">
    <name type="scientific">Grifola frondosa</name>
    <name type="common">Maitake</name>
    <name type="synonym">Polyporus frondosus</name>
    <dbReference type="NCBI Taxonomy" id="5627"/>
    <lineage>
        <taxon>Eukaryota</taxon>
        <taxon>Fungi</taxon>
        <taxon>Dikarya</taxon>
        <taxon>Basidiomycota</taxon>
        <taxon>Agaricomycotina</taxon>
        <taxon>Agaricomycetes</taxon>
        <taxon>Polyporales</taxon>
        <taxon>Grifolaceae</taxon>
        <taxon>Grifola</taxon>
    </lineage>
</organism>
<name>A0A1C7MK11_GRIFR</name>
<protein>
    <submittedName>
        <fullName evidence="1">Uncharacterized protein</fullName>
    </submittedName>
</protein>
<evidence type="ECO:0000313" key="2">
    <source>
        <dbReference type="Proteomes" id="UP000092993"/>
    </source>
</evidence>
<dbReference type="EMBL" id="LUGG01000003">
    <property type="protein sequence ID" value="OBZ76769.1"/>
    <property type="molecule type" value="Genomic_DNA"/>
</dbReference>
<accession>A0A1C7MK11</accession>
<keyword evidence="2" id="KW-1185">Reference proteome</keyword>
<proteinExistence type="predicted"/>
<comment type="caution">
    <text evidence="1">The sequence shown here is derived from an EMBL/GenBank/DDBJ whole genome shotgun (WGS) entry which is preliminary data.</text>
</comment>